<feature type="chain" id="PRO_5037134199" evidence="1">
    <location>
        <begin position="24"/>
        <end position="85"/>
    </location>
</feature>
<organism evidence="2 3">
    <name type="scientific">Meloidogyne incognita</name>
    <name type="common">Southern root-knot nematode worm</name>
    <name type="synonym">Oxyuris incognita</name>
    <dbReference type="NCBI Taxonomy" id="6306"/>
    <lineage>
        <taxon>Eukaryota</taxon>
        <taxon>Metazoa</taxon>
        <taxon>Ecdysozoa</taxon>
        <taxon>Nematoda</taxon>
        <taxon>Chromadorea</taxon>
        <taxon>Rhabditida</taxon>
        <taxon>Tylenchina</taxon>
        <taxon>Tylenchomorpha</taxon>
        <taxon>Tylenchoidea</taxon>
        <taxon>Meloidogynidae</taxon>
        <taxon>Meloidogyninae</taxon>
        <taxon>Meloidogyne</taxon>
        <taxon>Meloidogyne incognita group</taxon>
    </lineage>
</organism>
<name>A0A914KUS4_MELIC</name>
<dbReference type="Proteomes" id="UP000887563">
    <property type="component" value="Unplaced"/>
</dbReference>
<sequence>MLSRIIRSLRFTFISILIIQIQTREITRNICRVLRSFIPIFWNIARRSTLIMQIIWSQLDKLNNRICNCTAQRGKFYLYIVEWLK</sequence>
<dbReference type="AlphaFoldDB" id="A0A914KUS4"/>
<evidence type="ECO:0000313" key="2">
    <source>
        <dbReference type="Proteomes" id="UP000887563"/>
    </source>
</evidence>
<evidence type="ECO:0000313" key="3">
    <source>
        <dbReference type="WBParaSite" id="Minc3s00123g05280"/>
    </source>
</evidence>
<evidence type="ECO:0000256" key="1">
    <source>
        <dbReference type="SAM" id="SignalP"/>
    </source>
</evidence>
<feature type="signal peptide" evidence="1">
    <location>
        <begin position="1"/>
        <end position="23"/>
    </location>
</feature>
<reference evidence="3" key="1">
    <citation type="submission" date="2022-11" db="UniProtKB">
        <authorList>
            <consortium name="WormBaseParasite"/>
        </authorList>
    </citation>
    <scope>IDENTIFICATION</scope>
</reference>
<keyword evidence="2" id="KW-1185">Reference proteome</keyword>
<protein>
    <submittedName>
        <fullName evidence="3">Candidate secreted effector</fullName>
    </submittedName>
</protein>
<dbReference type="WBParaSite" id="Minc3s00123g05280">
    <property type="protein sequence ID" value="Minc3s00123g05280"/>
    <property type="gene ID" value="Minc3s00123g05280"/>
</dbReference>
<proteinExistence type="predicted"/>
<accession>A0A914KUS4</accession>
<keyword evidence="1" id="KW-0732">Signal</keyword>